<proteinExistence type="predicted"/>
<evidence type="ECO:0000313" key="4">
    <source>
        <dbReference type="Proteomes" id="UP000663992"/>
    </source>
</evidence>
<gene>
    <name evidence="3" type="ORF">J0A65_03205</name>
</gene>
<feature type="domain" description="Glycosyltransferase Maf N-terminal" evidence="2">
    <location>
        <begin position="33"/>
        <end position="244"/>
    </location>
</feature>
<dbReference type="InterPro" id="IPR002826">
    <property type="entry name" value="MptE-like"/>
</dbReference>
<evidence type="ECO:0000259" key="1">
    <source>
        <dbReference type="Pfam" id="PF01973"/>
    </source>
</evidence>
<evidence type="ECO:0000313" key="3">
    <source>
        <dbReference type="EMBL" id="MBN7818854.1"/>
    </source>
</evidence>
<dbReference type="PANTHER" id="PTHR41786:SF1">
    <property type="entry name" value="6-HYDROXYMETHYLPTERIN DIPHOSPHOKINASE MPTE-LIKE DOMAIN-CONTAINING PROTEIN"/>
    <property type="match status" value="1"/>
</dbReference>
<comment type="caution">
    <text evidence="3">The sequence shown here is derived from an EMBL/GenBank/DDBJ whole genome shotgun (WGS) entry which is preliminary data.</text>
</comment>
<dbReference type="Pfam" id="PF01973">
    <property type="entry name" value="MptE-like"/>
    <property type="match status" value="1"/>
</dbReference>
<feature type="domain" description="Glycosyltransferase Maf N-terminal" evidence="2">
    <location>
        <begin position="290"/>
        <end position="516"/>
    </location>
</feature>
<dbReference type="RefSeq" id="WP_206592681.1">
    <property type="nucleotide sequence ID" value="NZ_JAFKCS010000002.1"/>
</dbReference>
<dbReference type="Pfam" id="PF20157">
    <property type="entry name" value="Maf_flag10_N"/>
    <property type="match status" value="2"/>
</dbReference>
<dbReference type="EMBL" id="JAFKCS010000002">
    <property type="protein sequence ID" value="MBN7818854.1"/>
    <property type="molecule type" value="Genomic_DNA"/>
</dbReference>
<dbReference type="Proteomes" id="UP000663992">
    <property type="component" value="Unassembled WGS sequence"/>
</dbReference>
<feature type="domain" description="6-hydroxymethylpterin diphosphokinase MptE-like" evidence="1">
    <location>
        <begin position="540"/>
        <end position="708"/>
    </location>
</feature>
<name>A0ABS3CP29_9ALTE</name>
<keyword evidence="4" id="KW-1185">Reference proteome</keyword>
<organism evidence="3 4">
    <name type="scientific">Bowmanella yangjiangensis</name>
    <dbReference type="NCBI Taxonomy" id="2811230"/>
    <lineage>
        <taxon>Bacteria</taxon>
        <taxon>Pseudomonadati</taxon>
        <taxon>Pseudomonadota</taxon>
        <taxon>Gammaproteobacteria</taxon>
        <taxon>Alteromonadales</taxon>
        <taxon>Alteromonadaceae</taxon>
        <taxon>Bowmanella</taxon>
    </lineage>
</organism>
<evidence type="ECO:0000259" key="2">
    <source>
        <dbReference type="Pfam" id="PF20157"/>
    </source>
</evidence>
<sequence>MLKNIRLHIEKDETRQAELEAKLATHIAKTSNENLNAFQRHIPSLVDYFHETNPNISLFCNKFGELNVVDYGSGRTLYGLYPEQEIISHVEQFCQHPVYVDFSADHAAQPVQECVGDELASLHNYARLLASPCLPDAPELVIVLGLGLGRHLRYLIEHYAIKHLIIYEPEPQYFKCSLSAESWKEVLEIAKQKGTALYFQIGKDGRDIVANLNELQAHVPVKGAYLYQHYNHPIFNILYRQLLTKSWSELMKQGLSFAQQEKPEEYCPAWLMASTPENWRSLAADDEVLRQNLSAFAQYFPDIYQEFKSYQPMYWWPVRMPDGDVNLVERHRLVSWYGEHPKQESELSYQGFSNHPHKDGLVLGYHGVKLKHYLHYKFVAKTQDMLVELEDEQGSLPQTVKSLILFGLGAGYQLERLLQEHQVEKLFLCEPNRDFFYASLFAIDWAAILRQLDDHDGRLYINIGDDGSHLFRDLLKQFYAVGPYILNNTYFYQSYHNGALNHAIAQLREQLQVVISMGEYFDHAYYGIAHTQEGFARGYPQLRKQTPALLSAGHKEVPVFLVGNGPSLDFSIDAIKEWREQAIVVSCGTSLQVLHRHGIVPDFHAEIEQNRATFDWASRINDFDYLKQITLLSCNGIHPDTAALYKNVYLAFKEGESSTVSSLQALDEAQFEVLRFSFPTVTNFALNLFTRLGMHQLYLLGVDLGFVDNKHHHSKHSGYYRDGKDELYEYAKLHNTALVVPGNFRSSVFTKYEFKVSKVMLEQMLAGTKIDCYNCADGAAIVGSRPLKIEDLLIITSKSDKQSALNAILSSAFVSSDGFAKRYAEKYSQQTLLKELKVFRQLSSQDITTIGEAEGVIEQQKKLLFLSYQQGTSLLFYFLYGTVNYANSVLTKVLYASTDESKVIEGFNRVLFEWRNSLQQVEEILSHEEMNFDLSTSHAEQRGVFQIRRNNSGKVFTLRTNSHRCIETVEHVNQIYSWSIKKQIQNFSTPYDEAEGDIVVVWENTELPTFFDFGKINSLSKNKHFVIFIGNEGQLSDIDYIPENVTFLYLTGDYRKEGVSPQANDPHRYMLFNGYFDIFKDCRFIAAKLICETGHPVQLSEAAKRLVSSLYAYDFVDSVCFYSKPQSIQKLIVNSGNRGAYLGLGWSRDNLASREEERGLIAEKKTRVSEHFPYLVGEDSLYV</sequence>
<reference evidence="3 4" key="1">
    <citation type="submission" date="2021-03" db="EMBL/GenBank/DDBJ databases">
        <title>novel species isolated from a fishpond in China.</title>
        <authorList>
            <person name="Lu H."/>
            <person name="Cai Z."/>
        </authorList>
    </citation>
    <scope>NUCLEOTIDE SEQUENCE [LARGE SCALE GENOMIC DNA]</scope>
    <source>
        <strain evidence="3 4">Y57</strain>
    </source>
</reference>
<dbReference type="InterPro" id="IPR045376">
    <property type="entry name" value="Maf_N"/>
</dbReference>
<accession>A0ABS3CP29</accession>
<dbReference type="PANTHER" id="PTHR41786">
    <property type="entry name" value="MOTILITY ACCESSORY FACTOR MAF"/>
    <property type="match status" value="1"/>
</dbReference>
<protein>
    <submittedName>
        <fullName evidence="3">Motility associated factor glycosyltransferase family protein</fullName>
    </submittedName>
</protein>